<reference evidence="1 2" key="1">
    <citation type="submission" date="2019-08" db="EMBL/GenBank/DDBJ databases">
        <title>Genome of Psychroserpens burtonensis ACAM 167.</title>
        <authorList>
            <person name="Bowman J.P."/>
        </authorList>
    </citation>
    <scope>NUCLEOTIDE SEQUENCE [LARGE SCALE GENOMIC DNA]</scope>
    <source>
        <strain evidence="1 2">ACAM 167</strain>
    </source>
</reference>
<proteinExistence type="predicted"/>
<name>A0A5C7B137_9FLAO</name>
<dbReference type="AlphaFoldDB" id="A0A5C7B137"/>
<evidence type="ECO:0000313" key="2">
    <source>
        <dbReference type="Proteomes" id="UP000321938"/>
    </source>
</evidence>
<sequence>MKRILTILILIVASELSFSQTYLTSEVIEKAELHLKKAVGDSLFKYFELGANSDYKYQTKTGKYKWKDISKGKKTKGKFIDGKHINFVLNHPDFQYPYTRKTVYVELDSNLNLIRDVYVDQIPEFLLGNEPSDWLSENKIDSIIKKQNLKTPVEPFSKRLKFDTKTKKYYWIIFNTLYKEKCYSDEEILNINPVSGIILKHYEERQKIMHCSE</sequence>
<dbReference type="RefSeq" id="WP_147232195.1">
    <property type="nucleotide sequence ID" value="NZ_VOSB01000054.1"/>
</dbReference>
<organism evidence="1 2">
    <name type="scientific">Psychroserpens burtonensis</name>
    <dbReference type="NCBI Taxonomy" id="49278"/>
    <lineage>
        <taxon>Bacteria</taxon>
        <taxon>Pseudomonadati</taxon>
        <taxon>Bacteroidota</taxon>
        <taxon>Flavobacteriia</taxon>
        <taxon>Flavobacteriales</taxon>
        <taxon>Flavobacteriaceae</taxon>
        <taxon>Psychroserpens</taxon>
    </lineage>
</organism>
<protein>
    <submittedName>
        <fullName evidence="1">Uncharacterized protein</fullName>
    </submittedName>
</protein>
<keyword evidence="2" id="KW-1185">Reference proteome</keyword>
<dbReference type="EMBL" id="VOSB01000054">
    <property type="protein sequence ID" value="TXE14900.1"/>
    <property type="molecule type" value="Genomic_DNA"/>
</dbReference>
<accession>A0A5C7B137</accession>
<comment type="caution">
    <text evidence="1">The sequence shown here is derived from an EMBL/GenBank/DDBJ whole genome shotgun (WGS) entry which is preliminary data.</text>
</comment>
<gene>
    <name evidence="1" type="ORF">ES692_17660</name>
</gene>
<evidence type="ECO:0000313" key="1">
    <source>
        <dbReference type="EMBL" id="TXE14900.1"/>
    </source>
</evidence>
<dbReference type="OrthoDB" id="1358918at2"/>
<dbReference type="Proteomes" id="UP000321938">
    <property type="component" value="Unassembled WGS sequence"/>
</dbReference>